<evidence type="ECO:0000256" key="1">
    <source>
        <dbReference type="ARBA" id="ARBA00000085"/>
    </source>
</evidence>
<reference evidence="9" key="2">
    <citation type="submission" date="2021-04" db="EMBL/GenBank/DDBJ databases">
        <authorList>
            <person name="Gilroy R."/>
        </authorList>
    </citation>
    <scope>NUCLEOTIDE SEQUENCE</scope>
    <source>
        <strain evidence="9">1719</strain>
    </source>
</reference>
<dbReference type="InterPro" id="IPR003661">
    <property type="entry name" value="HisK_dim/P_dom"/>
</dbReference>
<dbReference type="InterPro" id="IPR004358">
    <property type="entry name" value="Sig_transdc_His_kin-like_C"/>
</dbReference>
<feature type="domain" description="Histidine kinase" evidence="8">
    <location>
        <begin position="122"/>
        <end position="342"/>
    </location>
</feature>
<dbReference type="AlphaFoldDB" id="A0A9D1W8U3"/>
<dbReference type="InterPro" id="IPR050351">
    <property type="entry name" value="BphY/WalK/GraS-like"/>
</dbReference>
<reference evidence="9" key="1">
    <citation type="journal article" date="2021" name="PeerJ">
        <title>Extensive microbial diversity within the chicken gut microbiome revealed by metagenomics and culture.</title>
        <authorList>
            <person name="Gilroy R."/>
            <person name="Ravi A."/>
            <person name="Getino M."/>
            <person name="Pursley I."/>
            <person name="Horton D.L."/>
            <person name="Alikhan N.F."/>
            <person name="Baker D."/>
            <person name="Gharbi K."/>
            <person name="Hall N."/>
            <person name="Watson M."/>
            <person name="Adriaenssens E.M."/>
            <person name="Foster-Nyarko E."/>
            <person name="Jarju S."/>
            <person name="Secka A."/>
            <person name="Antonio M."/>
            <person name="Oren A."/>
            <person name="Chaudhuri R.R."/>
            <person name="La Ragione R."/>
            <person name="Hildebrand F."/>
            <person name="Pallen M.J."/>
        </authorList>
    </citation>
    <scope>NUCLEOTIDE SEQUENCE</scope>
    <source>
        <strain evidence="9">1719</strain>
    </source>
</reference>
<dbReference type="InterPro" id="IPR003594">
    <property type="entry name" value="HATPase_dom"/>
</dbReference>
<dbReference type="GO" id="GO:0016036">
    <property type="term" value="P:cellular response to phosphate starvation"/>
    <property type="evidence" value="ECO:0007669"/>
    <property type="project" value="TreeGrafter"/>
</dbReference>
<accession>A0A9D1W8U3</accession>
<dbReference type="GO" id="GO:0005886">
    <property type="term" value="C:plasma membrane"/>
    <property type="evidence" value="ECO:0007669"/>
    <property type="project" value="TreeGrafter"/>
</dbReference>
<dbReference type="CDD" id="cd00075">
    <property type="entry name" value="HATPase"/>
    <property type="match status" value="1"/>
</dbReference>
<dbReference type="InterPro" id="IPR036097">
    <property type="entry name" value="HisK_dim/P_sf"/>
</dbReference>
<keyword evidence="5" id="KW-0418">Kinase</keyword>
<dbReference type="PROSITE" id="PS50109">
    <property type="entry name" value="HIS_KIN"/>
    <property type="match status" value="1"/>
</dbReference>
<dbReference type="InterPro" id="IPR005467">
    <property type="entry name" value="His_kinase_dom"/>
</dbReference>
<dbReference type="SMART" id="SM00387">
    <property type="entry name" value="HATPase_c"/>
    <property type="match status" value="1"/>
</dbReference>
<evidence type="ECO:0000259" key="8">
    <source>
        <dbReference type="PROSITE" id="PS50109"/>
    </source>
</evidence>
<evidence type="ECO:0000256" key="2">
    <source>
        <dbReference type="ARBA" id="ARBA00012438"/>
    </source>
</evidence>
<dbReference type="Pfam" id="PF02518">
    <property type="entry name" value="HATPase_c"/>
    <property type="match status" value="1"/>
</dbReference>
<dbReference type="FunFam" id="3.30.565.10:FF:000006">
    <property type="entry name" value="Sensor histidine kinase WalK"/>
    <property type="match status" value="1"/>
</dbReference>
<gene>
    <name evidence="9" type="ORF">H9853_05575</name>
</gene>
<keyword evidence="7" id="KW-1133">Transmembrane helix</keyword>
<feature type="transmembrane region" description="Helical" evidence="7">
    <location>
        <begin position="7"/>
        <end position="25"/>
    </location>
</feature>
<dbReference type="SUPFAM" id="SSF47384">
    <property type="entry name" value="Homodimeric domain of signal transducing histidine kinase"/>
    <property type="match status" value="1"/>
</dbReference>
<proteinExistence type="predicted"/>
<dbReference type="Gene3D" id="3.30.565.10">
    <property type="entry name" value="Histidine kinase-like ATPase, C-terminal domain"/>
    <property type="match status" value="1"/>
</dbReference>
<dbReference type="Proteomes" id="UP000824156">
    <property type="component" value="Unassembled WGS sequence"/>
</dbReference>
<dbReference type="EC" id="2.7.13.3" evidence="2"/>
<evidence type="ECO:0000256" key="4">
    <source>
        <dbReference type="ARBA" id="ARBA00022679"/>
    </source>
</evidence>
<dbReference type="SMART" id="SM00388">
    <property type="entry name" value="HisKA"/>
    <property type="match status" value="1"/>
</dbReference>
<evidence type="ECO:0000313" key="10">
    <source>
        <dbReference type="Proteomes" id="UP000824156"/>
    </source>
</evidence>
<keyword evidence="9" id="KW-0547">Nucleotide-binding</keyword>
<evidence type="ECO:0000256" key="6">
    <source>
        <dbReference type="ARBA" id="ARBA00023012"/>
    </source>
</evidence>
<dbReference type="Pfam" id="PF00512">
    <property type="entry name" value="HisKA"/>
    <property type="match status" value="1"/>
</dbReference>
<dbReference type="SUPFAM" id="SSF55874">
    <property type="entry name" value="ATPase domain of HSP90 chaperone/DNA topoisomerase II/histidine kinase"/>
    <property type="match status" value="1"/>
</dbReference>
<comment type="catalytic activity">
    <reaction evidence="1">
        <text>ATP + protein L-histidine = ADP + protein N-phospho-L-histidine.</text>
        <dbReference type="EC" id="2.7.13.3"/>
    </reaction>
</comment>
<keyword evidence="9" id="KW-0067">ATP-binding</keyword>
<name>A0A9D1W8U3_9SPHI</name>
<keyword evidence="3" id="KW-0597">Phosphoprotein</keyword>
<dbReference type="PANTHER" id="PTHR45453">
    <property type="entry name" value="PHOSPHATE REGULON SENSOR PROTEIN PHOR"/>
    <property type="match status" value="1"/>
</dbReference>
<evidence type="ECO:0000256" key="3">
    <source>
        <dbReference type="ARBA" id="ARBA00022553"/>
    </source>
</evidence>
<evidence type="ECO:0000256" key="5">
    <source>
        <dbReference type="ARBA" id="ARBA00022777"/>
    </source>
</evidence>
<sequence length="343" mass="39274">MGISKLAFYISLGISLIIGSLSFYYERAWQTPVLLFFIVLLLLYLAISYLIERFVYERIKVIYKLIHNLKLGKNLKGALGKQVSQDPLSDAERQVRDWATTKTKEIAQLKEQEKFRREFLSNISHEFKTPLFSIQAYIETLQDGMLEEDIQTAQSFLQKASKNIDRLAYLIGDLDDISRLESGKFDLEFSKFDIIGLIKESMDLMEKKAEQNQIKLIPRFNLQTPVYVQADKHRIQQVLTNLIDNSIKYGTKGGTTKIYVFQLLEQVLIEVTDDGQGIEEKNLSRIFERLYRVDKDRSRTIGGSGLGLAIVKHIVEAHNQNVHARSTVNIGTTVGFTLKKASN</sequence>
<keyword evidence="7" id="KW-0472">Membrane</keyword>
<dbReference type="PRINTS" id="PR00344">
    <property type="entry name" value="BCTRLSENSOR"/>
</dbReference>
<dbReference type="InterPro" id="IPR036890">
    <property type="entry name" value="HATPase_C_sf"/>
</dbReference>
<dbReference type="GO" id="GO:0000155">
    <property type="term" value="F:phosphorelay sensor kinase activity"/>
    <property type="evidence" value="ECO:0007669"/>
    <property type="project" value="InterPro"/>
</dbReference>
<dbReference type="CDD" id="cd00082">
    <property type="entry name" value="HisKA"/>
    <property type="match status" value="1"/>
</dbReference>
<protein>
    <recommendedName>
        <fullName evidence="2">histidine kinase</fullName>
        <ecNumber evidence="2">2.7.13.3</ecNumber>
    </recommendedName>
</protein>
<dbReference type="GO" id="GO:0005524">
    <property type="term" value="F:ATP binding"/>
    <property type="evidence" value="ECO:0007669"/>
    <property type="project" value="UniProtKB-KW"/>
</dbReference>
<evidence type="ECO:0000313" key="9">
    <source>
        <dbReference type="EMBL" id="HIX54477.1"/>
    </source>
</evidence>
<dbReference type="Gene3D" id="1.10.287.130">
    <property type="match status" value="1"/>
</dbReference>
<dbReference type="EMBL" id="DXEZ01000152">
    <property type="protein sequence ID" value="HIX54477.1"/>
    <property type="molecule type" value="Genomic_DNA"/>
</dbReference>
<dbReference type="PANTHER" id="PTHR45453:SF1">
    <property type="entry name" value="PHOSPHATE REGULON SENSOR PROTEIN PHOR"/>
    <property type="match status" value="1"/>
</dbReference>
<evidence type="ECO:0000256" key="7">
    <source>
        <dbReference type="SAM" id="Phobius"/>
    </source>
</evidence>
<keyword evidence="6" id="KW-0902">Two-component regulatory system</keyword>
<dbReference type="GO" id="GO:0004721">
    <property type="term" value="F:phosphoprotein phosphatase activity"/>
    <property type="evidence" value="ECO:0007669"/>
    <property type="project" value="TreeGrafter"/>
</dbReference>
<feature type="transmembrane region" description="Helical" evidence="7">
    <location>
        <begin position="31"/>
        <end position="51"/>
    </location>
</feature>
<comment type="caution">
    <text evidence="9">The sequence shown here is derived from an EMBL/GenBank/DDBJ whole genome shotgun (WGS) entry which is preliminary data.</text>
</comment>
<keyword evidence="7" id="KW-0812">Transmembrane</keyword>
<keyword evidence="4" id="KW-0808">Transferase</keyword>
<organism evidence="9 10">
    <name type="scientific">Candidatus Sphingobacterium stercoripullorum</name>
    <dbReference type="NCBI Taxonomy" id="2838759"/>
    <lineage>
        <taxon>Bacteria</taxon>
        <taxon>Pseudomonadati</taxon>
        <taxon>Bacteroidota</taxon>
        <taxon>Sphingobacteriia</taxon>
        <taxon>Sphingobacteriales</taxon>
        <taxon>Sphingobacteriaceae</taxon>
        <taxon>Sphingobacterium</taxon>
    </lineage>
</organism>